<gene>
    <name evidence="1" type="ORF">KCU98_g5406</name>
</gene>
<name>A0A9P8FWZ8_AURME</name>
<protein>
    <submittedName>
        <fullName evidence="1">Uncharacterized protein</fullName>
    </submittedName>
</protein>
<keyword evidence="2" id="KW-1185">Reference proteome</keyword>
<feature type="non-terminal residue" evidence="1">
    <location>
        <position position="415"/>
    </location>
</feature>
<evidence type="ECO:0000313" key="2">
    <source>
        <dbReference type="Proteomes" id="UP000729357"/>
    </source>
</evidence>
<accession>A0A9P8FWZ8</accession>
<sequence>MPNEILAKICAYAIDDDDVWKKGKRWLRAVRLTCKQLYTPATLEFGKRFLQDPFVMMTYYSLQALNDICAHPLFGPRVDGISVDAYRLEEWDPDWWYKKLTKSVRARDTEEMEAAGQELQERLNVYREEFELDDNGRAAKLIAKALKLIQQHNKPVSMALLATTHVLPIGYNRGWGNGYNYQMKKTFRTLLSAAQRSQCRINKFICEIPEDQITDPNPDIDMVEIAKNTGAFAELECIQLKIYSYVSDYTVGICGALELAENISELELVTTEYPDISPEVYHATESSETAEAILSSLCSGSLRQIHLSRLVCKSEYLKEFLLKHQQTLEKVSFNSLVLVGAWAEVLEWIRDNLSLHMFSLSEPCYMDLGEFEGDDPDKTIQYWSSVGSWDSPDDIRAGLNQLLEIKREADEERDH</sequence>
<dbReference type="AlphaFoldDB" id="A0A9P8FWZ8"/>
<dbReference type="EMBL" id="JAHFXS010000494">
    <property type="protein sequence ID" value="KAG9984447.1"/>
    <property type="molecule type" value="Genomic_DNA"/>
</dbReference>
<evidence type="ECO:0000313" key="1">
    <source>
        <dbReference type="EMBL" id="KAG9984447.1"/>
    </source>
</evidence>
<dbReference type="Proteomes" id="UP000729357">
    <property type="component" value="Unassembled WGS sequence"/>
</dbReference>
<proteinExistence type="predicted"/>
<comment type="caution">
    <text evidence="1">The sequence shown here is derived from an EMBL/GenBank/DDBJ whole genome shotgun (WGS) entry which is preliminary data.</text>
</comment>
<reference evidence="1" key="1">
    <citation type="journal article" date="2021" name="J Fungi (Basel)">
        <title>Virulence traits and population genomics of the black yeast Aureobasidium melanogenum.</title>
        <authorList>
            <person name="Cernosa A."/>
            <person name="Sun X."/>
            <person name="Gostincar C."/>
            <person name="Fang C."/>
            <person name="Gunde-Cimerman N."/>
            <person name="Song Z."/>
        </authorList>
    </citation>
    <scope>NUCLEOTIDE SEQUENCE</scope>
    <source>
        <strain evidence="1">EXF-9298</strain>
    </source>
</reference>
<reference evidence="1" key="2">
    <citation type="submission" date="2021-08" db="EMBL/GenBank/DDBJ databases">
        <authorList>
            <person name="Gostincar C."/>
            <person name="Sun X."/>
            <person name="Song Z."/>
            <person name="Gunde-Cimerman N."/>
        </authorList>
    </citation>
    <scope>NUCLEOTIDE SEQUENCE</scope>
    <source>
        <strain evidence="1">EXF-9298</strain>
    </source>
</reference>
<organism evidence="1 2">
    <name type="scientific">Aureobasidium melanogenum</name>
    <name type="common">Aureobasidium pullulans var. melanogenum</name>
    <dbReference type="NCBI Taxonomy" id="46634"/>
    <lineage>
        <taxon>Eukaryota</taxon>
        <taxon>Fungi</taxon>
        <taxon>Dikarya</taxon>
        <taxon>Ascomycota</taxon>
        <taxon>Pezizomycotina</taxon>
        <taxon>Dothideomycetes</taxon>
        <taxon>Dothideomycetidae</taxon>
        <taxon>Dothideales</taxon>
        <taxon>Saccotheciaceae</taxon>
        <taxon>Aureobasidium</taxon>
    </lineage>
</organism>